<evidence type="ECO:0000256" key="5">
    <source>
        <dbReference type="ARBA" id="ARBA00022519"/>
    </source>
</evidence>
<dbReference type="NCBIfam" id="TIGR04407">
    <property type="entry name" value="LptF_YjgP"/>
    <property type="match status" value="1"/>
</dbReference>
<dbReference type="InterPro" id="IPR005495">
    <property type="entry name" value="LptG/LptF_permease"/>
</dbReference>
<evidence type="ECO:0000256" key="4">
    <source>
        <dbReference type="ARBA" id="ARBA00022475"/>
    </source>
</evidence>
<dbReference type="EMBL" id="PDNW01000001">
    <property type="protein sequence ID" value="PLC51738.1"/>
    <property type="molecule type" value="Genomic_DNA"/>
</dbReference>
<evidence type="ECO:0000256" key="3">
    <source>
        <dbReference type="ARBA" id="ARBA00022448"/>
    </source>
</evidence>
<dbReference type="Pfam" id="PF03739">
    <property type="entry name" value="LptF_LptG"/>
    <property type="match status" value="1"/>
</dbReference>
<keyword evidence="5" id="KW-0997">Cell inner membrane</keyword>
<keyword evidence="11" id="KW-1185">Reference proteome</keyword>
<keyword evidence="8 9" id="KW-0472">Membrane</keyword>
<dbReference type="GO" id="GO:0015920">
    <property type="term" value="P:lipopolysaccharide transport"/>
    <property type="evidence" value="ECO:0007669"/>
    <property type="project" value="TreeGrafter"/>
</dbReference>
<gene>
    <name evidence="10" type="primary">lptF</name>
    <name evidence="10" type="ORF">CR159_01555</name>
</gene>
<dbReference type="OrthoDB" id="9778062at2"/>
<dbReference type="RefSeq" id="WP_102072225.1">
    <property type="nucleotide sequence ID" value="NZ_PDNW01000001.1"/>
</dbReference>
<organism evidence="10 11">
    <name type="scientific">Pollutimonas subterranea</name>
    <dbReference type="NCBI Taxonomy" id="2045210"/>
    <lineage>
        <taxon>Bacteria</taxon>
        <taxon>Pseudomonadati</taxon>
        <taxon>Pseudomonadota</taxon>
        <taxon>Betaproteobacteria</taxon>
        <taxon>Burkholderiales</taxon>
        <taxon>Alcaligenaceae</taxon>
        <taxon>Pollutimonas</taxon>
    </lineage>
</organism>
<dbReference type="PANTHER" id="PTHR33529">
    <property type="entry name" value="SLR0882 PROTEIN-RELATED"/>
    <property type="match status" value="1"/>
</dbReference>
<keyword evidence="4" id="KW-1003">Cell membrane</keyword>
<evidence type="ECO:0000256" key="7">
    <source>
        <dbReference type="ARBA" id="ARBA00022989"/>
    </source>
</evidence>
<evidence type="ECO:0000256" key="8">
    <source>
        <dbReference type="ARBA" id="ARBA00023136"/>
    </source>
</evidence>
<evidence type="ECO:0000313" key="10">
    <source>
        <dbReference type="EMBL" id="PLC51738.1"/>
    </source>
</evidence>
<evidence type="ECO:0000256" key="9">
    <source>
        <dbReference type="SAM" id="Phobius"/>
    </source>
</evidence>
<evidence type="ECO:0000256" key="6">
    <source>
        <dbReference type="ARBA" id="ARBA00022692"/>
    </source>
</evidence>
<dbReference type="Proteomes" id="UP000234190">
    <property type="component" value="Unassembled WGS sequence"/>
</dbReference>
<feature type="transmembrane region" description="Helical" evidence="9">
    <location>
        <begin position="307"/>
        <end position="328"/>
    </location>
</feature>
<comment type="subcellular location">
    <subcellularLocation>
        <location evidence="1">Cell inner membrane</location>
        <topology evidence="1">Multi-pass membrane protein</topology>
    </subcellularLocation>
</comment>
<name>A0A2N4U9R0_9BURK</name>
<dbReference type="GO" id="GO:0043190">
    <property type="term" value="C:ATP-binding cassette (ABC) transporter complex"/>
    <property type="evidence" value="ECO:0007669"/>
    <property type="project" value="InterPro"/>
</dbReference>
<dbReference type="PANTHER" id="PTHR33529:SF7">
    <property type="entry name" value="LIPOPOLYSACCHARIDE EXPORT SYSTEM PERMEASE PROTEIN LPTF"/>
    <property type="match status" value="1"/>
</dbReference>
<feature type="transmembrane region" description="Helical" evidence="9">
    <location>
        <begin position="48"/>
        <end position="74"/>
    </location>
</feature>
<dbReference type="GO" id="GO:0055085">
    <property type="term" value="P:transmembrane transport"/>
    <property type="evidence" value="ECO:0007669"/>
    <property type="project" value="InterPro"/>
</dbReference>
<keyword evidence="6 9" id="KW-0812">Transmembrane</keyword>
<feature type="transmembrane region" description="Helical" evidence="9">
    <location>
        <begin position="12"/>
        <end position="36"/>
    </location>
</feature>
<keyword evidence="3" id="KW-0813">Transport</keyword>
<accession>A0A2N4U9R0</accession>
<comment type="caution">
    <text evidence="10">The sequence shown here is derived from an EMBL/GenBank/DDBJ whole genome shotgun (WGS) entry which is preliminary data.</text>
</comment>
<feature type="transmembrane region" description="Helical" evidence="9">
    <location>
        <begin position="103"/>
        <end position="126"/>
    </location>
</feature>
<evidence type="ECO:0000313" key="11">
    <source>
        <dbReference type="Proteomes" id="UP000234190"/>
    </source>
</evidence>
<feature type="transmembrane region" description="Helical" evidence="9">
    <location>
        <begin position="334"/>
        <end position="355"/>
    </location>
</feature>
<evidence type="ECO:0000256" key="1">
    <source>
        <dbReference type="ARBA" id="ARBA00004429"/>
    </source>
</evidence>
<reference evidence="10 11" key="1">
    <citation type="submission" date="2017-10" db="EMBL/GenBank/DDBJ databases">
        <title>Two draft genome sequences of Pusillimonas sp. strains isolated from a nitrate- and radionuclide-contaminated groundwater in Russia.</title>
        <authorList>
            <person name="Grouzdev D.S."/>
            <person name="Tourova T.P."/>
            <person name="Goeva M.A."/>
            <person name="Babich T.L."/>
            <person name="Sokolova D.S."/>
            <person name="Abdullin R."/>
            <person name="Poltaraus A.B."/>
            <person name="Toshchakov S.V."/>
            <person name="Nazina T.N."/>
        </authorList>
    </citation>
    <scope>NUCLEOTIDE SEQUENCE [LARGE SCALE GENOMIC DNA]</scope>
    <source>
        <strain evidence="10 11">JR1/69-3-13</strain>
    </source>
</reference>
<protein>
    <recommendedName>
        <fullName evidence="2">Lipopolysaccharide export system permease protein LptF</fullName>
    </recommendedName>
</protein>
<feature type="transmembrane region" description="Helical" evidence="9">
    <location>
        <begin position="274"/>
        <end position="295"/>
    </location>
</feature>
<evidence type="ECO:0000256" key="2">
    <source>
        <dbReference type="ARBA" id="ARBA00014213"/>
    </source>
</evidence>
<dbReference type="AlphaFoldDB" id="A0A2N4U9R0"/>
<sequence length="375" mass="41391">MSLFKRSVVSEILSHAGVVFSTLLVVWLSVLLVRLLGEAANGAIGADVVVGLATFSSITALPVILAVSLFIAVLTTITRNFRESEMVVWFASGLSLKDWIGPVLRCAVPVAVMIAVLTLFASPWAYRQISEYRQRYEQRSDLSKVTAGQFIETQDGARVFFAEEPTEPDQELGNIIARVIDPEWLSVITAESARIQMEPNGDRFLVLNEGHRYDLKPGQSEFRLVDFDRYGFRLESSSDASSAAAVREEAERQIKARPTMQLFADNNDNARSQIMWRIALPLAALNLALLAIPLGAVNPRLGRSGDLLIAGLVGLLYMNLINLSRGWIGNGQLQFGVGVWLVHAVFTGLMMYMMWRKLRVKAPKAPKVTTDPKAA</sequence>
<dbReference type="InterPro" id="IPR030922">
    <property type="entry name" value="LptF"/>
</dbReference>
<proteinExistence type="predicted"/>
<keyword evidence="7 9" id="KW-1133">Transmembrane helix</keyword>